<dbReference type="SUPFAM" id="SSF141868">
    <property type="entry name" value="EAL domain-like"/>
    <property type="match status" value="1"/>
</dbReference>
<dbReference type="EMBL" id="JBHSWD010000001">
    <property type="protein sequence ID" value="MFC6591825.1"/>
    <property type="molecule type" value="Genomic_DNA"/>
</dbReference>
<evidence type="ECO:0000259" key="3">
    <source>
        <dbReference type="PROSITE" id="PS50887"/>
    </source>
</evidence>
<dbReference type="InterPro" id="IPR001633">
    <property type="entry name" value="EAL_dom"/>
</dbReference>
<reference evidence="5" key="1">
    <citation type="journal article" date="2019" name="Int. J. Syst. Evol. Microbiol.">
        <title>The Global Catalogue of Microorganisms (GCM) 10K type strain sequencing project: providing services to taxonomists for standard genome sequencing and annotation.</title>
        <authorList>
            <consortium name="The Broad Institute Genomics Platform"/>
            <consortium name="The Broad Institute Genome Sequencing Center for Infectious Disease"/>
            <person name="Wu L."/>
            <person name="Ma J."/>
        </authorList>
    </citation>
    <scope>NUCLEOTIDE SEQUENCE [LARGE SCALE GENOMIC DNA]</scope>
    <source>
        <strain evidence="5">CGMCC 1.15772</strain>
    </source>
</reference>
<keyword evidence="5" id="KW-1185">Reference proteome</keyword>
<dbReference type="Pfam" id="PF00990">
    <property type="entry name" value="GGDEF"/>
    <property type="match status" value="1"/>
</dbReference>
<evidence type="ECO:0000313" key="5">
    <source>
        <dbReference type="Proteomes" id="UP001596297"/>
    </source>
</evidence>
<dbReference type="SUPFAM" id="SSF55785">
    <property type="entry name" value="PYP-like sensor domain (PAS domain)"/>
    <property type="match status" value="2"/>
</dbReference>
<dbReference type="SMART" id="SM00091">
    <property type="entry name" value="PAS"/>
    <property type="match status" value="3"/>
</dbReference>
<organism evidence="4 5">
    <name type="scientific">Deinococcus lacus</name>
    <dbReference type="NCBI Taxonomy" id="392561"/>
    <lineage>
        <taxon>Bacteria</taxon>
        <taxon>Thermotogati</taxon>
        <taxon>Deinococcota</taxon>
        <taxon>Deinococci</taxon>
        <taxon>Deinococcales</taxon>
        <taxon>Deinococcaceae</taxon>
        <taxon>Deinococcus</taxon>
    </lineage>
</organism>
<dbReference type="InterPro" id="IPR029787">
    <property type="entry name" value="Nucleotide_cyclase"/>
</dbReference>
<dbReference type="InterPro" id="IPR013656">
    <property type="entry name" value="PAS_4"/>
</dbReference>
<dbReference type="Gene3D" id="3.30.70.270">
    <property type="match status" value="1"/>
</dbReference>
<feature type="domain" description="EAL" evidence="2">
    <location>
        <begin position="643"/>
        <end position="890"/>
    </location>
</feature>
<evidence type="ECO:0000259" key="2">
    <source>
        <dbReference type="PROSITE" id="PS50883"/>
    </source>
</evidence>
<evidence type="ECO:0000259" key="1">
    <source>
        <dbReference type="PROSITE" id="PS50112"/>
    </source>
</evidence>
<protein>
    <submittedName>
        <fullName evidence="4">EAL domain-containing protein</fullName>
    </submittedName>
</protein>
<dbReference type="InterPro" id="IPR000014">
    <property type="entry name" value="PAS"/>
</dbReference>
<dbReference type="Proteomes" id="UP001596297">
    <property type="component" value="Unassembled WGS sequence"/>
</dbReference>
<dbReference type="SMART" id="SM00052">
    <property type="entry name" value="EAL"/>
    <property type="match status" value="1"/>
</dbReference>
<dbReference type="PANTHER" id="PTHR44757">
    <property type="entry name" value="DIGUANYLATE CYCLASE DGCP"/>
    <property type="match status" value="1"/>
</dbReference>
<feature type="domain" description="PAS" evidence="1">
    <location>
        <begin position="339"/>
        <end position="401"/>
    </location>
</feature>
<dbReference type="Pfam" id="PF00563">
    <property type="entry name" value="EAL"/>
    <property type="match status" value="1"/>
</dbReference>
<dbReference type="PROSITE" id="PS50112">
    <property type="entry name" value="PAS"/>
    <property type="match status" value="1"/>
</dbReference>
<evidence type="ECO:0000313" key="4">
    <source>
        <dbReference type="EMBL" id="MFC6591825.1"/>
    </source>
</evidence>
<dbReference type="InterPro" id="IPR035919">
    <property type="entry name" value="EAL_sf"/>
</dbReference>
<dbReference type="InterPro" id="IPR000160">
    <property type="entry name" value="GGDEF_dom"/>
</dbReference>
<dbReference type="PANTHER" id="PTHR44757:SF2">
    <property type="entry name" value="BIOFILM ARCHITECTURE MAINTENANCE PROTEIN MBAA"/>
    <property type="match status" value="1"/>
</dbReference>
<feature type="domain" description="GGDEF" evidence="3">
    <location>
        <begin position="493"/>
        <end position="634"/>
    </location>
</feature>
<dbReference type="NCBIfam" id="TIGR00254">
    <property type="entry name" value="GGDEF"/>
    <property type="match status" value="1"/>
</dbReference>
<dbReference type="CDD" id="cd01948">
    <property type="entry name" value="EAL"/>
    <property type="match status" value="1"/>
</dbReference>
<name>A0ABW1YBW3_9DEIO</name>
<proteinExistence type="predicted"/>
<dbReference type="SUPFAM" id="SSF55073">
    <property type="entry name" value="Nucleotide cyclase"/>
    <property type="match status" value="1"/>
</dbReference>
<dbReference type="SMART" id="SM00267">
    <property type="entry name" value="GGDEF"/>
    <property type="match status" value="1"/>
</dbReference>
<dbReference type="Gene3D" id="3.20.20.450">
    <property type="entry name" value="EAL domain"/>
    <property type="match status" value="1"/>
</dbReference>
<dbReference type="Pfam" id="PF08448">
    <property type="entry name" value="PAS_4"/>
    <property type="match status" value="1"/>
</dbReference>
<dbReference type="RefSeq" id="WP_380082837.1">
    <property type="nucleotide sequence ID" value="NZ_JBHSWD010000001.1"/>
</dbReference>
<dbReference type="CDD" id="cd01949">
    <property type="entry name" value="GGDEF"/>
    <property type="match status" value="1"/>
</dbReference>
<dbReference type="InterPro" id="IPR043128">
    <property type="entry name" value="Rev_trsase/Diguanyl_cyclase"/>
</dbReference>
<dbReference type="InterPro" id="IPR052155">
    <property type="entry name" value="Biofilm_reg_signaling"/>
</dbReference>
<dbReference type="PROSITE" id="PS50883">
    <property type="entry name" value="EAL"/>
    <property type="match status" value="1"/>
</dbReference>
<dbReference type="InterPro" id="IPR035965">
    <property type="entry name" value="PAS-like_dom_sf"/>
</dbReference>
<sequence length="895" mass="97318">MTLTPPAHLPTILRDLMKLYAPASVLRVRLGLQVLEVSADEAPRTCGQELVPPDHWLESGEMEWITDDGALLGLLWSPQEPADQRATSAITLLLAALPHPERESETSLAVTQHPLPTAWLNTDLVFLQVSRSFLDLLGLEDSQVRGRSVSEVFANQPDLEAGLQQAVAGRTGALPDLALQHPSFAAPVWIRPFAQPFFGAREAGVLWSFQPVAREYEQRELFASLLSGLGSAAVLGSDGEVLYSNEALSDLAPEEPLRAGERVCEWSELSAEGSEAVRQLVEMAASGGAARSLIERKSGPPLLMELRRAQNRTDLLVMQAQVGVPYSQGYGQAETDERSTHVIQQMIELQGNPAFLLSSSRRIVAANEAAAALLDVAAARLLGKPLQSVITQAELELLHPDLTPLDMAELTLELPLRREVVLDLRRQGRKQMQLSISEVQGGVGAQYFLVQLSDLTELRRAQAHINHSALHDQLTGLFNRSGMRQFLSEEVALPGSLVVADIDRFTAINSAMGHTASHHLLMQIAARLRHLTHSGAHAVSGPQVAGQSARLTEDSFAVWLPVEPAEAVALVRGALAPALRAGGESAELTFAVGVAEVGGAETEPAQREIALSNAQIASQAAKRQGRGRTAFYQEELRQEMAQAFRLEQSLRDTITSGNLKLHYQPTRSLQTGEVLGAEALLRWKTGDQNLPPFELLQLVTHMQMLQLLSEWVIREGLRQQKQWQTLMPGLRVGVNLSLEELQQPEALAALLPLLMAGDAPNIEISAARLLDYQNQEVHILEQLRDAGAQLWLDNFGEGAVSLTALTRFPLTGLKLHPSVIRNLEDPRQVALLRATLDLARSLDLRVVAVGVETAEQLALLRDLGCDAAQGYAISPPQNAADLTAWLEAQAGVPSS</sequence>
<gene>
    <name evidence="4" type="ORF">ACFP81_07235</name>
</gene>
<accession>A0ABW1YBW3</accession>
<comment type="caution">
    <text evidence="4">The sequence shown here is derived from an EMBL/GenBank/DDBJ whole genome shotgun (WGS) entry which is preliminary data.</text>
</comment>
<dbReference type="Gene3D" id="3.30.450.20">
    <property type="entry name" value="PAS domain"/>
    <property type="match status" value="1"/>
</dbReference>
<dbReference type="PROSITE" id="PS50887">
    <property type="entry name" value="GGDEF"/>
    <property type="match status" value="1"/>
</dbReference>